<dbReference type="InterPro" id="IPR002052">
    <property type="entry name" value="DNA_methylase_N6_adenine_CS"/>
</dbReference>
<evidence type="ECO:0000256" key="3">
    <source>
        <dbReference type="ARBA" id="ARBA00022679"/>
    </source>
</evidence>
<dbReference type="KEGG" id="mno:Mnod_0878"/>
<dbReference type="Gene3D" id="3.40.50.150">
    <property type="entry name" value="Vaccinia Virus protein VP39"/>
    <property type="match status" value="1"/>
</dbReference>
<dbReference type="Proteomes" id="UP000008207">
    <property type="component" value="Chromosome"/>
</dbReference>
<dbReference type="REBASE" id="19914">
    <property type="entry name" value="M.MnoORSORF878P"/>
</dbReference>
<dbReference type="PRINTS" id="PR00508">
    <property type="entry name" value="S21N4MTFRASE"/>
</dbReference>
<dbReference type="InterPro" id="IPR002941">
    <property type="entry name" value="DNA_methylase_N4/N6"/>
</dbReference>
<dbReference type="SUPFAM" id="SSF110849">
    <property type="entry name" value="ParB/Sulfiredoxin"/>
    <property type="match status" value="1"/>
</dbReference>
<dbReference type="STRING" id="460265.Mnod_0878"/>
<dbReference type="GO" id="GO:0009007">
    <property type="term" value="F:site-specific DNA-methyltransferase (adenine-specific) activity"/>
    <property type="evidence" value="ECO:0007669"/>
    <property type="project" value="UniProtKB-EC"/>
</dbReference>
<feature type="domain" description="ParB-like N-terminal" evidence="7">
    <location>
        <begin position="24"/>
        <end position="110"/>
    </location>
</feature>
<evidence type="ECO:0000313" key="8">
    <source>
        <dbReference type="EMBL" id="ACL55902.1"/>
    </source>
</evidence>
<dbReference type="CDD" id="cd16403">
    <property type="entry name" value="ParB_N_like_MT"/>
    <property type="match status" value="1"/>
</dbReference>
<dbReference type="eggNOG" id="COG1475">
    <property type="taxonomic scope" value="Bacteria"/>
</dbReference>
<name>B8IGK2_METNO</name>
<keyword evidence="3" id="KW-0808">Transferase</keyword>
<evidence type="ECO:0000256" key="5">
    <source>
        <dbReference type="RuleBase" id="RU362026"/>
    </source>
</evidence>
<dbReference type="Pfam" id="PF02195">
    <property type="entry name" value="ParB_N"/>
    <property type="match status" value="1"/>
</dbReference>
<dbReference type="OrthoDB" id="7806498at2"/>
<dbReference type="RefSeq" id="WP_015927605.1">
    <property type="nucleotide sequence ID" value="NC_011894.1"/>
</dbReference>
<dbReference type="InterPro" id="IPR015840">
    <property type="entry name" value="DNA_MeTrfase_ParB"/>
</dbReference>
<evidence type="ECO:0000256" key="1">
    <source>
        <dbReference type="ARBA" id="ARBA00006594"/>
    </source>
</evidence>
<evidence type="ECO:0000256" key="6">
    <source>
        <dbReference type="SAM" id="MobiDB-lite"/>
    </source>
</evidence>
<sequence length="464" mass="50603">MGSRTTSKSKTTTTTAPSLQHGVELRRVEDLRPYARNARTHSKKQVRQIASSIQEFGFNNPVLISDEHEIIAGHGHVEAAKLLGLQQVPTLRLSHLSPAQRRAYVLADNKLALNAGWNQDLLAGELKALQELEFSLELTAFSTAEIDLAFEAAGEKAPEPPGPEDAVVEPGDEPAVTREGDLWRLGPHRLLCGDALALESYAALLQGDLADLVFTDPPYNVPIEGHVSGLGATKHRDFAMASGEMNEAEFTAFLARFLDLARAHSRDGSIHYVCMDAAHALELLTAVRQVGLSLKTTCVWAKSNGGMGSLYRQQCEFVHVLKNGEAPHVNNVELGRHGRNRTTLWQYAGVNSFRRGRMEELSLHPTVKPVALVADAIKDCSKRRGVVLDPFSGSGTTLVAAEKTGRVARVLELSPAYCDVAIRRWQAQTGRQAVLSATGQIFEEVEAERLPEVAEQPTHLRSAA</sequence>
<evidence type="ECO:0000256" key="4">
    <source>
        <dbReference type="ARBA" id="ARBA00047942"/>
    </source>
</evidence>
<reference evidence="8 9" key="1">
    <citation type="submission" date="2009-01" db="EMBL/GenBank/DDBJ databases">
        <title>Complete sequence of chromosome of Methylobacterium nodulans ORS 2060.</title>
        <authorList>
            <consortium name="US DOE Joint Genome Institute"/>
            <person name="Lucas S."/>
            <person name="Copeland A."/>
            <person name="Lapidus A."/>
            <person name="Glavina del Rio T."/>
            <person name="Dalin E."/>
            <person name="Tice H."/>
            <person name="Bruce D."/>
            <person name="Goodwin L."/>
            <person name="Pitluck S."/>
            <person name="Sims D."/>
            <person name="Brettin T."/>
            <person name="Detter J.C."/>
            <person name="Han C."/>
            <person name="Larimer F."/>
            <person name="Land M."/>
            <person name="Hauser L."/>
            <person name="Kyrpides N."/>
            <person name="Ivanova N."/>
            <person name="Marx C.J."/>
            <person name="Richardson P."/>
        </authorList>
    </citation>
    <scope>NUCLEOTIDE SEQUENCE [LARGE SCALE GENOMIC DNA]</scope>
    <source>
        <strain evidence="9">LMG 21967 / CNCM I-2342 / ORS 2060</strain>
    </source>
</reference>
<dbReference type="Pfam" id="PF01555">
    <property type="entry name" value="N6_N4_Mtase"/>
    <property type="match status" value="1"/>
</dbReference>
<dbReference type="GO" id="GO:0008170">
    <property type="term" value="F:N-methyltransferase activity"/>
    <property type="evidence" value="ECO:0007669"/>
    <property type="project" value="InterPro"/>
</dbReference>
<keyword evidence="2 8" id="KW-0489">Methyltransferase</keyword>
<dbReference type="GO" id="GO:0032259">
    <property type="term" value="P:methylation"/>
    <property type="evidence" value="ECO:0007669"/>
    <property type="project" value="UniProtKB-KW"/>
</dbReference>
<dbReference type="InterPro" id="IPR003115">
    <property type="entry name" value="ParB_N"/>
</dbReference>
<proteinExistence type="inferred from homology"/>
<dbReference type="EC" id="2.1.1.-" evidence="5"/>
<protein>
    <recommendedName>
        <fullName evidence="5">Methyltransferase</fullName>
        <ecNumber evidence="5">2.1.1.-</ecNumber>
    </recommendedName>
</protein>
<dbReference type="SUPFAM" id="SSF53335">
    <property type="entry name" value="S-adenosyl-L-methionine-dependent methyltransferases"/>
    <property type="match status" value="1"/>
</dbReference>
<feature type="region of interest" description="Disordered" evidence="6">
    <location>
        <begin position="154"/>
        <end position="173"/>
    </location>
</feature>
<feature type="compositionally biased region" description="Low complexity" evidence="6">
    <location>
        <begin position="1"/>
        <end position="15"/>
    </location>
</feature>
<dbReference type="AlphaFoldDB" id="B8IGK2"/>
<evidence type="ECO:0000313" key="9">
    <source>
        <dbReference type="Proteomes" id="UP000008207"/>
    </source>
</evidence>
<evidence type="ECO:0000256" key="2">
    <source>
        <dbReference type="ARBA" id="ARBA00022603"/>
    </source>
</evidence>
<dbReference type="InterPro" id="IPR036086">
    <property type="entry name" value="ParB/Sulfiredoxin_sf"/>
</dbReference>
<organism evidence="8 9">
    <name type="scientific">Methylobacterium nodulans (strain LMG 21967 / CNCM I-2342 / ORS 2060)</name>
    <dbReference type="NCBI Taxonomy" id="460265"/>
    <lineage>
        <taxon>Bacteria</taxon>
        <taxon>Pseudomonadati</taxon>
        <taxon>Pseudomonadota</taxon>
        <taxon>Alphaproteobacteria</taxon>
        <taxon>Hyphomicrobiales</taxon>
        <taxon>Methylobacteriaceae</taxon>
        <taxon>Methylobacterium</taxon>
    </lineage>
</organism>
<dbReference type="InterPro" id="IPR001091">
    <property type="entry name" value="RM_Methyltransferase"/>
</dbReference>
<dbReference type="SMART" id="SM00470">
    <property type="entry name" value="ParB"/>
    <property type="match status" value="1"/>
</dbReference>
<dbReference type="Gene3D" id="3.90.1530.10">
    <property type="entry name" value="Conserved hypothetical protein from pyrococcus furiosus pfu- 392566-001, ParB domain"/>
    <property type="match status" value="1"/>
</dbReference>
<dbReference type="PIRSF" id="PIRSF036758">
    <property type="entry name" value="Aden_M_ParB"/>
    <property type="match status" value="1"/>
</dbReference>
<evidence type="ECO:0000259" key="7">
    <source>
        <dbReference type="SMART" id="SM00470"/>
    </source>
</evidence>
<dbReference type="PROSITE" id="PS00092">
    <property type="entry name" value="N6_MTASE"/>
    <property type="match status" value="1"/>
</dbReference>
<dbReference type="HOGENOM" id="CLU_024927_0_0_5"/>
<dbReference type="InterPro" id="IPR029063">
    <property type="entry name" value="SAM-dependent_MTases_sf"/>
</dbReference>
<comment type="similarity">
    <text evidence="1 5">Belongs to the N(4)/N(6)-methyltransferase family.</text>
</comment>
<accession>B8IGK2</accession>
<gene>
    <name evidence="8" type="ordered locus">Mnod_0878</name>
</gene>
<feature type="region of interest" description="Disordered" evidence="6">
    <location>
        <begin position="1"/>
        <end position="20"/>
    </location>
</feature>
<dbReference type="GO" id="GO:0003677">
    <property type="term" value="F:DNA binding"/>
    <property type="evidence" value="ECO:0007669"/>
    <property type="project" value="InterPro"/>
</dbReference>
<keyword evidence="9" id="KW-1185">Reference proteome</keyword>
<dbReference type="eggNOG" id="COG0863">
    <property type="taxonomic scope" value="Bacteria"/>
</dbReference>
<dbReference type="EMBL" id="CP001349">
    <property type="protein sequence ID" value="ACL55902.1"/>
    <property type="molecule type" value="Genomic_DNA"/>
</dbReference>
<comment type="catalytic activity">
    <reaction evidence="4">
        <text>a 2'-deoxyadenosine in DNA + S-adenosyl-L-methionine = an N(6)-methyl-2'-deoxyadenosine in DNA + S-adenosyl-L-homocysteine + H(+)</text>
        <dbReference type="Rhea" id="RHEA:15197"/>
        <dbReference type="Rhea" id="RHEA-COMP:12418"/>
        <dbReference type="Rhea" id="RHEA-COMP:12419"/>
        <dbReference type="ChEBI" id="CHEBI:15378"/>
        <dbReference type="ChEBI" id="CHEBI:57856"/>
        <dbReference type="ChEBI" id="CHEBI:59789"/>
        <dbReference type="ChEBI" id="CHEBI:90615"/>
        <dbReference type="ChEBI" id="CHEBI:90616"/>
        <dbReference type="EC" id="2.1.1.72"/>
    </reaction>
</comment>